<sequence>MDWEPVGHIEKIPTYEHLGETSFTTECKFTSYEYTAPKVEAFTRWPSNT</sequence>
<organism evidence="1">
    <name type="scientific">Rhizophora mucronata</name>
    <name type="common">Asiatic mangrove</name>
    <dbReference type="NCBI Taxonomy" id="61149"/>
    <lineage>
        <taxon>Eukaryota</taxon>
        <taxon>Viridiplantae</taxon>
        <taxon>Streptophyta</taxon>
        <taxon>Embryophyta</taxon>
        <taxon>Tracheophyta</taxon>
        <taxon>Spermatophyta</taxon>
        <taxon>Magnoliopsida</taxon>
        <taxon>eudicotyledons</taxon>
        <taxon>Gunneridae</taxon>
        <taxon>Pentapetalae</taxon>
        <taxon>rosids</taxon>
        <taxon>fabids</taxon>
        <taxon>Malpighiales</taxon>
        <taxon>Rhizophoraceae</taxon>
        <taxon>Rhizophora</taxon>
    </lineage>
</organism>
<proteinExistence type="predicted"/>
<dbReference type="EMBL" id="GGEC01045612">
    <property type="protein sequence ID" value="MBX26096.1"/>
    <property type="molecule type" value="Transcribed_RNA"/>
</dbReference>
<accession>A0A2P2M7C3</accession>
<reference evidence="1" key="1">
    <citation type="submission" date="2018-02" db="EMBL/GenBank/DDBJ databases">
        <title>Rhizophora mucronata_Transcriptome.</title>
        <authorList>
            <person name="Meera S.P."/>
            <person name="Sreeshan A."/>
            <person name="Augustine A."/>
        </authorList>
    </citation>
    <scope>NUCLEOTIDE SEQUENCE</scope>
    <source>
        <tissue evidence="1">Leaf</tissue>
    </source>
</reference>
<evidence type="ECO:0000313" key="1">
    <source>
        <dbReference type="EMBL" id="MBX26096.1"/>
    </source>
</evidence>
<name>A0A2P2M7C3_RHIMU</name>
<dbReference type="AlphaFoldDB" id="A0A2P2M7C3"/>
<protein>
    <submittedName>
        <fullName evidence="1">Inner membrane transport protein yjjL</fullName>
    </submittedName>
</protein>